<dbReference type="GO" id="GO:0005737">
    <property type="term" value="C:cytoplasm"/>
    <property type="evidence" value="ECO:0007669"/>
    <property type="project" value="UniProtKB-SubCell"/>
</dbReference>
<evidence type="ECO:0000259" key="2">
    <source>
        <dbReference type="Pfam" id="PF02036"/>
    </source>
</evidence>
<evidence type="ECO:0000313" key="3">
    <source>
        <dbReference type="EMBL" id="OOS06571.1"/>
    </source>
</evidence>
<evidence type="ECO:0000256" key="1">
    <source>
        <dbReference type="HAMAP-Rule" id="MF_02215"/>
    </source>
</evidence>
<accession>A0A1T0B9X1</accession>
<keyword evidence="4" id="KW-1185">Reference proteome</keyword>
<dbReference type="UniPathway" id="UPA00232"/>
<evidence type="ECO:0000313" key="4">
    <source>
        <dbReference type="Proteomes" id="UP000190023"/>
    </source>
</evidence>
<name>A0A1T0B9X1_9PAST</name>
<protein>
    <recommendedName>
        <fullName evidence="1">Ubiquinone biosynthesis accessory factor UbiJ</fullName>
    </recommendedName>
</protein>
<dbReference type="Pfam" id="PF02036">
    <property type="entry name" value="SCP2"/>
    <property type="match status" value="1"/>
</dbReference>
<gene>
    <name evidence="1" type="primary">ubiJ</name>
    <name evidence="3" type="ORF">B0188_02250</name>
</gene>
<dbReference type="InterPro" id="IPR003033">
    <property type="entry name" value="SCP2_sterol-bd_dom"/>
</dbReference>
<keyword evidence="1" id="KW-0831">Ubiquinone biosynthesis</keyword>
<dbReference type="HAMAP" id="MF_02215">
    <property type="entry name" value="UbiJ"/>
    <property type="match status" value="1"/>
</dbReference>
<dbReference type="STRING" id="123822.B0188_02250"/>
<dbReference type="PANTHER" id="PTHR38693:SF1">
    <property type="entry name" value="UBIQUINONE BIOSYNTHESIS ACCESSORY FACTOR UBIJ"/>
    <property type="match status" value="1"/>
</dbReference>
<dbReference type="Proteomes" id="UP000190023">
    <property type="component" value="Unassembled WGS sequence"/>
</dbReference>
<comment type="pathway">
    <text evidence="1">Cofactor biosynthesis; ubiquinone biosynthesis.</text>
</comment>
<reference evidence="3 4" key="1">
    <citation type="submission" date="2017-02" db="EMBL/GenBank/DDBJ databases">
        <title>Draft genome sequence of Haemophilus felis CCUG 31170 type strain.</title>
        <authorList>
            <person name="Engstrom-Jakobsson H."/>
            <person name="Salva-Serra F."/>
            <person name="Thorell K."/>
            <person name="Gonzales-Siles L."/>
            <person name="Karlsson R."/>
            <person name="Boulund F."/>
            <person name="Engstrand L."/>
            <person name="Kristiansson E."/>
            <person name="Moore E."/>
        </authorList>
    </citation>
    <scope>NUCLEOTIDE SEQUENCE [LARGE SCALE GENOMIC DNA]</scope>
    <source>
        <strain evidence="3 4">CCUG 31170</strain>
    </source>
</reference>
<keyword evidence="1" id="KW-0963">Cytoplasm</keyword>
<proteinExistence type="inferred from homology"/>
<dbReference type="EMBL" id="MUYB01000007">
    <property type="protein sequence ID" value="OOS06571.1"/>
    <property type="molecule type" value="Genomic_DNA"/>
</dbReference>
<comment type="subcellular location">
    <subcellularLocation>
        <location evidence="1">Cytoplasm</location>
    </subcellularLocation>
</comment>
<comment type="caution">
    <text evidence="3">The sequence shown here is derived from an EMBL/GenBank/DDBJ whole genome shotgun (WGS) entry which is preliminary data.</text>
</comment>
<dbReference type="OrthoDB" id="5801225at2"/>
<dbReference type="InterPro" id="IPR038989">
    <property type="entry name" value="UbiJ"/>
</dbReference>
<dbReference type="PANTHER" id="PTHR38693">
    <property type="entry name" value="UBIQUINONE BIOSYNTHESIS PROTEIN UBIJ"/>
    <property type="match status" value="1"/>
</dbReference>
<dbReference type="GO" id="GO:0006744">
    <property type="term" value="P:ubiquinone biosynthetic process"/>
    <property type="evidence" value="ECO:0007669"/>
    <property type="project" value="UniProtKB-UniRule"/>
</dbReference>
<feature type="domain" description="SCP2" evidence="2">
    <location>
        <begin position="26"/>
        <end position="124"/>
    </location>
</feature>
<comment type="similarity">
    <text evidence="1">Belongs to the UbiJ family.</text>
</comment>
<organism evidence="3 4">
    <name type="scientific">[Haemophilus] felis</name>
    <dbReference type="NCBI Taxonomy" id="123822"/>
    <lineage>
        <taxon>Bacteria</taxon>
        <taxon>Pseudomonadati</taxon>
        <taxon>Pseudomonadota</taxon>
        <taxon>Gammaproteobacteria</taxon>
        <taxon>Pasteurellales</taxon>
        <taxon>Pasteurellaceae</taxon>
    </lineage>
</organism>
<dbReference type="AlphaFoldDB" id="A0A1T0B9X1"/>
<comment type="function">
    <text evidence="1">Required for ubiquinone (coenzyme Q) biosynthesis. Binds hydrophobic ubiquinone biosynthetic intermediates via its SCP2 domain and is essential for the stability of the Ubi complex. May constitute a docking platform where Ubi enzymes assemble and access their SCP2-bound polyprenyl substrates.</text>
</comment>
<sequence>MLANLEQLKLSLMLSQFLRGALETLFNKLISHTAYSETYLRKLDNKTLKVNIQKLDFSLCFIFSAKRLEILGDYEGETDCSVTLAPNLLFKMPKKSELSQFINDQSIQLQGDLQVLQDFVALLEFVEKDPAEFLSPYVGDVVAQATINFLNKLKQILQFQLSQSQQFWGERLTEEWQVLSPRLAMENFYVEVEKLKQDTEKLEQKIQQLSQ</sequence>